<evidence type="ECO:0000256" key="3">
    <source>
        <dbReference type="ARBA" id="ARBA00022694"/>
    </source>
</evidence>
<evidence type="ECO:0000256" key="1">
    <source>
        <dbReference type="ARBA" id="ARBA00009652"/>
    </source>
</evidence>
<dbReference type="FunFam" id="3.30.70.2510:FF:000001">
    <property type="entry name" value="tRNA pseudouridine synthase Pus10"/>
    <property type="match status" value="1"/>
</dbReference>
<evidence type="ECO:0000256" key="6">
    <source>
        <dbReference type="ARBA" id="ARBA00079393"/>
    </source>
</evidence>
<evidence type="ECO:0000256" key="7">
    <source>
        <dbReference type="ARBA" id="ARBA00083669"/>
    </source>
</evidence>
<keyword evidence="4" id="KW-0413">Isomerase</keyword>
<dbReference type="SUPFAM" id="SSF55120">
    <property type="entry name" value="Pseudouridine synthase"/>
    <property type="match status" value="1"/>
</dbReference>
<evidence type="ECO:0000259" key="9">
    <source>
        <dbReference type="Pfam" id="PF21238"/>
    </source>
</evidence>
<dbReference type="EC" id="5.4.99.25" evidence="2"/>
<dbReference type="InterPro" id="IPR020103">
    <property type="entry name" value="PsdUridine_synth_cat_dom_sf"/>
</dbReference>
<evidence type="ECO:0000256" key="5">
    <source>
        <dbReference type="ARBA" id="ARBA00075270"/>
    </source>
</evidence>
<feature type="domain" description="Pus10-like C-terminal" evidence="9">
    <location>
        <begin position="231"/>
        <end position="466"/>
    </location>
</feature>
<dbReference type="GO" id="GO:0031119">
    <property type="term" value="P:tRNA pseudouridine synthesis"/>
    <property type="evidence" value="ECO:0007669"/>
    <property type="project" value="UniProtKB-ARBA"/>
</dbReference>
<dbReference type="Pfam" id="PF21238">
    <property type="entry name" value="Pus10_C"/>
    <property type="match status" value="1"/>
</dbReference>
<dbReference type="InterPro" id="IPR039894">
    <property type="entry name" value="Pus10-like"/>
</dbReference>
<dbReference type="GO" id="GO:0003723">
    <property type="term" value="F:RNA binding"/>
    <property type="evidence" value="ECO:0007669"/>
    <property type="project" value="InterPro"/>
</dbReference>
<dbReference type="Pfam" id="PF21237">
    <property type="entry name" value="Pus10_N_euk"/>
    <property type="match status" value="1"/>
</dbReference>
<dbReference type="GO" id="GO:0160148">
    <property type="term" value="F:tRNA pseudouridine(55) synthase activity"/>
    <property type="evidence" value="ECO:0007669"/>
    <property type="project" value="UniProtKB-EC"/>
</dbReference>
<dbReference type="OrthoDB" id="271937at2759"/>
<evidence type="ECO:0000259" key="8">
    <source>
        <dbReference type="Pfam" id="PF21237"/>
    </source>
</evidence>
<keyword evidence="3" id="KW-0819">tRNA processing</keyword>
<dbReference type="Proteomes" id="UP000410492">
    <property type="component" value="Unassembled WGS sequence"/>
</dbReference>
<dbReference type="PANTHER" id="PTHR21568">
    <property type="entry name" value="TRNA PSEUDOURIDINE SYNTHASE PUS10"/>
    <property type="match status" value="1"/>
</dbReference>
<reference evidence="10 11" key="1">
    <citation type="submission" date="2019-01" db="EMBL/GenBank/DDBJ databases">
        <authorList>
            <person name="Sayadi A."/>
        </authorList>
    </citation>
    <scope>NUCLEOTIDE SEQUENCE [LARGE SCALE GENOMIC DNA]</scope>
</reference>
<dbReference type="PANTHER" id="PTHR21568:SF0">
    <property type="entry name" value="TRNA PSEUDOURIDINE SYNTHASE PUS10"/>
    <property type="match status" value="1"/>
</dbReference>
<evidence type="ECO:0000256" key="2">
    <source>
        <dbReference type="ARBA" id="ARBA00012787"/>
    </source>
</evidence>
<evidence type="ECO:0000256" key="4">
    <source>
        <dbReference type="ARBA" id="ARBA00023235"/>
    </source>
</evidence>
<gene>
    <name evidence="10" type="ORF">CALMAC_LOCUS13045</name>
</gene>
<comment type="similarity">
    <text evidence="1">Belongs to the pseudouridine synthase Pus10 family.</text>
</comment>
<dbReference type="InterPro" id="IPR048742">
    <property type="entry name" value="Pus10_N_euk"/>
</dbReference>
<dbReference type="Gene3D" id="3.30.70.2510">
    <property type="match status" value="1"/>
</dbReference>
<dbReference type="EMBL" id="CAACVG010009396">
    <property type="protein sequence ID" value="VEN53141.1"/>
    <property type="molecule type" value="Genomic_DNA"/>
</dbReference>
<dbReference type="FunFam" id="3.30.70.3190:FF:000001">
    <property type="entry name" value="tRNA pseudouridine synthase Pus10"/>
    <property type="match status" value="1"/>
</dbReference>
<accession>A0A653CYY8</accession>
<dbReference type="AlphaFoldDB" id="A0A653CYY8"/>
<dbReference type="Gene3D" id="3.30.70.3190">
    <property type="match status" value="1"/>
</dbReference>
<proteinExistence type="inferred from homology"/>
<evidence type="ECO:0000313" key="10">
    <source>
        <dbReference type="EMBL" id="VEN53141.1"/>
    </source>
</evidence>
<protein>
    <recommendedName>
        <fullName evidence="2">tRNA pseudouridine(55) synthase</fullName>
        <ecNumber evidence="2">5.4.99.25</ecNumber>
    </recommendedName>
    <alternativeName>
        <fullName evidence="7">tRNA pseudouridine 55 synthase</fullName>
    </alternativeName>
    <alternativeName>
        <fullName evidence="5">tRNA pseudouridylate synthase</fullName>
    </alternativeName>
    <alternativeName>
        <fullName evidence="6">tRNA-uridine isomerase</fullName>
    </alternativeName>
</protein>
<sequence>MPCIEDKSTIISTLRSLNCCARCIVRYLGYKDLEDTSEPFLKPEELIKGQNEQPCDLKKPKHSPCRSCLGILEDPVIEKILAAIVLHEANQYNEKTFTVFVSLPKVLLLRDHSMKLYLNGKFPEVYKQLGGFEDMKKVFRICTTNAIGKKINKTFQAGSDLQLLVDICYPDDDLEVQNLSKVCSKNISRTNISDILDNCDEKSFRKYFAVPPESPINEITVKVSFSAATIYLGGRYLKFSRDMGQTPWVINNKVMAQHCLSDIIFDSISKVLGYDKAQITFCASGREDADVRMLGNGRPFYIQVDNPKNSCITFEDCFKIEQIILDSKLAGVVGLQKVKVNDIKLIKTGEEEKKKHYSALCHTASSDVNSIVNKLNSYTCPFELHQKTPLRVLHRRAQSVRNKIIYEISASVAESRDHLFYLNVVTSAGTYVKEFVHGDFMRTEPNVISITGFFADIIALDVTKIELDWPLQK</sequence>
<keyword evidence="11" id="KW-1185">Reference proteome</keyword>
<evidence type="ECO:0000313" key="11">
    <source>
        <dbReference type="Proteomes" id="UP000410492"/>
    </source>
</evidence>
<organism evidence="10 11">
    <name type="scientific">Callosobruchus maculatus</name>
    <name type="common">Southern cowpea weevil</name>
    <name type="synonym">Pulse bruchid</name>
    <dbReference type="NCBI Taxonomy" id="64391"/>
    <lineage>
        <taxon>Eukaryota</taxon>
        <taxon>Metazoa</taxon>
        <taxon>Ecdysozoa</taxon>
        <taxon>Arthropoda</taxon>
        <taxon>Hexapoda</taxon>
        <taxon>Insecta</taxon>
        <taxon>Pterygota</taxon>
        <taxon>Neoptera</taxon>
        <taxon>Endopterygota</taxon>
        <taxon>Coleoptera</taxon>
        <taxon>Polyphaga</taxon>
        <taxon>Cucujiformia</taxon>
        <taxon>Chrysomeloidea</taxon>
        <taxon>Chrysomelidae</taxon>
        <taxon>Bruchinae</taxon>
        <taxon>Bruchini</taxon>
        <taxon>Callosobruchus</taxon>
    </lineage>
</organism>
<feature type="domain" description="Pus10 N-terminal eukaryotes" evidence="8">
    <location>
        <begin position="65"/>
        <end position="221"/>
    </location>
</feature>
<name>A0A653CYY8_CALMS</name>
<dbReference type="InterPro" id="IPR048741">
    <property type="entry name" value="Pus10-like_C"/>
</dbReference>